<dbReference type="InterPro" id="IPR001839">
    <property type="entry name" value="TGF-b_C"/>
</dbReference>
<evidence type="ECO:0000313" key="12">
    <source>
        <dbReference type="Proteomes" id="UP000475862"/>
    </source>
</evidence>
<dbReference type="PANTHER" id="PTHR11848">
    <property type="entry name" value="TGF-BETA FAMILY"/>
    <property type="match status" value="1"/>
</dbReference>
<evidence type="ECO:0000313" key="11">
    <source>
        <dbReference type="EMBL" id="KAE9528553.1"/>
    </source>
</evidence>
<dbReference type="PRINTS" id="PR00669">
    <property type="entry name" value="INHIBINA"/>
</dbReference>
<organism evidence="11 12">
    <name type="scientific">Aphis glycines</name>
    <name type="common">Soybean aphid</name>
    <dbReference type="NCBI Taxonomy" id="307491"/>
    <lineage>
        <taxon>Eukaryota</taxon>
        <taxon>Metazoa</taxon>
        <taxon>Ecdysozoa</taxon>
        <taxon>Arthropoda</taxon>
        <taxon>Hexapoda</taxon>
        <taxon>Insecta</taxon>
        <taxon>Pterygota</taxon>
        <taxon>Neoptera</taxon>
        <taxon>Paraneoptera</taxon>
        <taxon>Hemiptera</taxon>
        <taxon>Sternorrhyncha</taxon>
        <taxon>Aphidomorpha</taxon>
        <taxon>Aphidoidea</taxon>
        <taxon>Aphididae</taxon>
        <taxon>Aphidini</taxon>
        <taxon>Aphis</taxon>
        <taxon>Aphis</taxon>
    </lineage>
</organism>
<gene>
    <name evidence="11" type="ORF">AGLY_012124</name>
</gene>
<dbReference type="Pfam" id="PF00019">
    <property type="entry name" value="TGF_beta"/>
    <property type="match status" value="1"/>
</dbReference>
<evidence type="ECO:0000259" key="10">
    <source>
        <dbReference type="PROSITE" id="PS51362"/>
    </source>
</evidence>
<evidence type="ECO:0000256" key="5">
    <source>
        <dbReference type="ARBA" id="ARBA00023030"/>
    </source>
</evidence>
<keyword evidence="6" id="KW-1015">Disulfide bond</keyword>
<dbReference type="GO" id="GO:0008083">
    <property type="term" value="F:growth factor activity"/>
    <property type="evidence" value="ECO:0007669"/>
    <property type="project" value="UniProtKB-KW"/>
</dbReference>
<comment type="subcellular location">
    <subcellularLocation>
        <location evidence="1">Secreted</location>
    </subcellularLocation>
</comment>
<evidence type="ECO:0000256" key="6">
    <source>
        <dbReference type="ARBA" id="ARBA00023157"/>
    </source>
</evidence>
<dbReference type="PANTHER" id="PTHR11848:SF263">
    <property type="entry name" value="PROTEIN DECAPENTAPLEGIC"/>
    <property type="match status" value="1"/>
</dbReference>
<protein>
    <recommendedName>
        <fullName evidence="10">TGF-beta family profile domain-containing protein</fullName>
    </recommendedName>
</protein>
<dbReference type="Proteomes" id="UP000475862">
    <property type="component" value="Unassembled WGS sequence"/>
</dbReference>
<dbReference type="Gene3D" id="2.60.120.970">
    <property type="match status" value="1"/>
</dbReference>
<dbReference type="PROSITE" id="PS00250">
    <property type="entry name" value="TGF_BETA_1"/>
    <property type="match status" value="1"/>
</dbReference>
<comment type="similarity">
    <text evidence="2 8">Belongs to the TGF-beta family.</text>
</comment>
<evidence type="ECO:0000256" key="3">
    <source>
        <dbReference type="ARBA" id="ARBA00022525"/>
    </source>
</evidence>
<reference evidence="11 12" key="1">
    <citation type="submission" date="2019-08" db="EMBL/GenBank/DDBJ databases">
        <title>The genome of the soybean aphid Biotype 1, its phylome, world population structure and adaptation to the North American continent.</title>
        <authorList>
            <person name="Giordano R."/>
            <person name="Donthu R.K."/>
            <person name="Hernandez A.G."/>
            <person name="Wright C.L."/>
            <person name="Zimin A.V."/>
        </authorList>
    </citation>
    <scope>NUCLEOTIDE SEQUENCE [LARGE SCALE GENOMIC DNA]</scope>
    <source>
        <tissue evidence="11">Whole aphids</tissue>
    </source>
</reference>
<dbReference type="SUPFAM" id="SSF57501">
    <property type="entry name" value="Cystine-knot cytokines"/>
    <property type="match status" value="1"/>
</dbReference>
<keyword evidence="12" id="KW-1185">Reference proteome</keyword>
<evidence type="ECO:0000256" key="8">
    <source>
        <dbReference type="RuleBase" id="RU000354"/>
    </source>
</evidence>
<dbReference type="InterPro" id="IPR001111">
    <property type="entry name" value="TGF-b_propeptide"/>
</dbReference>
<keyword evidence="5 8" id="KW-0339">Growth factor</keyword>
<dbReference type="SMART" id="SM00204">
    <property type="entry name" value="TGFB"/>
    <property type="match status" value="1"/>
</dbReference>
<evidence type="ECO:0000256" key="4">
    <source>
        <dbReference type="ARBA" id="ARBA00022729"/>
    </source>
</evidence>
<dbReference type="EMBL" id="VYZN01000048">
    <property type="protein sequence ID" value="KAE9528553.1"/>
    <property type="molecule type" value="Genomic_DNA"/>
</dbReference>
<dbReference type="GO" id="GO:0005125">
    <property type="term" value="F:cytokine activity"/>
    <property type="evidence" value="ECO:0007669"/>
    <property type="project" value="TreeGrafter"/>
</dbReference>
<comment type="caution">
    <text evidence="11">The sequence shown here is derived from an EMBL/GenBank/DDBJ whole genome shotgun (WGS) entry which is preliminary data.</text>
</comment>
<evidence type="ECO:0000256" key="9">
    <source>
        <dbReference type="SAM" id="Phobius"/>
    </source>
</evidence>
<proteinExistence type="inferred from homology"/>
<keyword evidence="3" id="KW-0964">Secreted</keyword>
<keyword evidence="4" id="KW-0732">Signal</keyword>
<keyword evidence="9" id="KW-0472">Membrane</keyword>
<keyword evidence="9" id="KW-0812">Transmembrane</keyword>
<dbReference type="OrthoDB" id="5987191at2759"/>
<keyword evidence="7" id="KW-0325">Glycoprotein</keyword>
<evidence type="ECO:0000256" key="2">
    <source>
        <dbReference type="ARBA" id="ARBA00006656"/>
    </source>
</evidence>
<accession>A0A6G0T985</accession>
<dbReference type="Gene3D" id="2.10.90.10">
    <property type="entry name" value="Cystine-knot cytokines"/>
    <property type="match status" value="1"/>
</dbReference>
<dbReference type="Pfam" id="PF00688">
    <property type="entry name" value="TGFb_propeptide"/>
    <property type="match status" value="1"/>
</dbReference>
<name>A0A6G0T985_APHGL</name>
<feature type="transmembrane region" description="Helical" evidence="9">
    <location>
        <begin position="21"/>
        <end position="42"/>
    </location>
</feature>
<evidence type="ECO:0000256" key="7">
    <source>
        <dbReference type="ARBA" id="ARBA00023180"/>
    </source>
</evidence>
<evidence type="ECO:0000256" key="1">
    <source>
        <dbReference type="ARBA" id="ARBA00004613"/>
    </source>
</evidence>
<dbReference type="FunFam" id="2.10.90.10:FF:000001">
    <property type="entry name" value="Bone morphogenetic protein 4"/>
    <property type="match status" value="1"/>
</dbReference>
<dbReference type="GO" id="GO:0005615">
    <property type="term" value="C:extracellular space"/>
    <property type="evidence" value="ECO:0007669"/>
    <property type="project" value="TreeGrafter"/>
</dbReference>
<dbReference type="InterPro" id="IPR029034">
    <property type="entry name" value="Cystine-knot_cytokine"/>
</dbReference>
<sequence>MVLFPKPRHRAQQQRRTPSDTMIILLVLLSMSHTGLTAIAGYEEAEKNLLTKLGLKRRPVVDENLKIPPATMELYKSMLEQNNVTPHFPLPGSHTTSANTARAYYNKRSAPTNAKSKKYRLEFDIDSLPEQDQIKAAEVRFTMKYDEVLRNEETIYIVIHDIIQPGKKGLSKPILRIIDSKSINMSIVSKTESFDVTPFIERLAKNNFKDNHGMLVQCVTESGSHTHLLNVFDFLSPDNTLLLVYTDDGTISDKSTLEQISRRSKRSTSEVARQEKRAKKKKICQRYSMYVDFKDIGFSDWIQAPPGYDAFYCHGECTFPLANHINASNHAVMQTLINSHNPATVSRACCVPTKLSTQTLLYVDDDGKLVVKNYPDMTVEECGCR</sequence>
<dbReference type="InterPro" id="IPR015615">
    <property type="entry name" value="TGF-beta-rel"/>
</dbReference>
<dbReference type="InterPro" id="IPR017948">
    <property type="entry name" value="TGFb_CS"/>
</dbReference>
<dbReference type="AlphaFoldDB" id="A0A6G0T985"/>
<dbReference type="PROSITE" id="PS51362">
    <property type="entry name" value="TGF_BETA_2"/>
    <property type="match status" value="1"/>
</dbReference>
<keyword evidence="9" id="KW-1133">Transmembrane helix</keyword>
<feature type="domain" description="TGF-beta family profile" evidence="10">
    <location>
        <begin position="263"/>
        <end position="385"/>
    </location>
</feature>